<protein>
    <submittedName>
        <fullName evidence="2">Fermentation-respiration switch protein FrsA (DUF1100 family)</fullName>
    </submittedName>
</protein>
<evidence type="ECO:0000313" key="3">
    <source>
        <dbReference type="Proteomes" id="UP001235712"/>
    </source>
</evidence>
<feature type="domain" description="Xaa-Pro dipeptidyl-peptidase-like" evidence="1">
    <location>
        <begin position="11"/>
        <end position="182"/>
    </location>
</feature>
<dbReference type="InterPro" id="IPR051411">
    <property type="entry name" value="Polyketide_trans_af380"/>
</dbReference>
<proteinExistence type="predicted"/>
<dbReference type="InterPro" id="IPR000383">
    <property type="entry name" value="Xaa-Pro-like_dom"/>
</dbReference>
<gene>
    <name evidence="2" type="ORF">J2S57_005253</name>
</gene>
<dbReference type="PANTHER" id="PTHR47751:SF1">
    <property type="entry name" value="SUPERFAMILY HYDROLASE, PUTATIVE (AFU_ORTHOLOGUE AFUA_2G16580)-RELATED"/>
    <property type="match status" value="1"/>
</dbReference>
<evidence type="ECO:0000259" key="1">
    <source>
        <dbReference type="Pfam" id="PF02129"/>
    </source>
</evidence>
<accession>A0ABT9P9X9</accession>
<dbReference type="Gene3D" id="1.10.10.800">
    <property type="match status" value="1"/>
</dbReference>
<dbReference type="Pfam" id="PF02129">
    <property type="entry name" value="Peptidase_S15"/>
    <property type="match status" value="1"/>
</dbReference>
<dbReference type="Gene3D" id="3.40.50.1820">
    <property type="entry name" value="alpha/beta hydrolase"/>
    <property type="match status" value="1"/>
</dbReference>
<dbReference type="InterPro" id="IPR029058">
    <property type="entry name" value="AB_hydrolase_fold"/>
</dbReference>
<dbReference type="SUPFAM" id="SSF53474">
    <property type="entry name" value="alpha/beta-Hydrolases"/>
    <property type="match status" value="1"/>
</dbReference>
<dbReference type="RefSeq" id="WP_307247737.1">
    <property type="nucleotide sequence ID" value="NZ_JAUSQZ010000001.1"/>
</dbReference>
<dbReference type="EMBL" id="JAUSQZ010000001">
    <property type="protein sequence ID" value="MDP9829504.1"/>
    <property type="molecule type" value="Genomic_DNA"/>
</dbReference>
<comment type="caution">
    <text evidence="2">The sequence shown here is derived from an EMBL/GenBank/DDBJ whole genome shotgun (WGS) entry which is preliminary data.</text>
</comment>
<sequence length="306" mass="33317">MKTNVTFTSSGLKLAAVLFTPEEPTSTPWPGIVIGHPGGGVKEQSPSIYAERLAREGFAALVFDAAYQGESEGEPRSLEDPFQRAEDVKNAVSYLSTRDDIDPGRIGALGICASGGYVSFAAQTDLRIQAVATVSATDMGLARREGIGGTQTPEELRDLLRAANAARTAEARGADVVRTEWLPHELPADAPQDLQEVFEFYRTPRGFHPRAVQPWPLRNLDQLIQYSSWDLISLISPRPLLMIIGSDAHTGYLSRLAIERAGEPKELFVIEGATHYSLYDQDADVTRAVARMAEFFGKALSSSARP</sequence>
<keyword evidence="3" id="KW-1185">Reference proteome</keyword>
<dbReference type="PANTHER" id="PTHR47751">
    <property type="entry name" value="SUPERFAMILY HYDROLASE, PUTATIVE (AFU_ORTHOLOGUE AFUA_2G16580)-RELATED"/>
    <property type="match status" value="1"/>
</dbReference>
<organism evidence="2 3">
    <name type="scientific">Kineosporia succinea</name>
    <dbReference type="NCBI Taxonomy" id="84632"/>
    <lineage>
        <taxon>Bacteria</taxon>
        <taxon>Bacillati</taxon>
        <taxon>Actinomycetota</taxon>
        <taxon>Actinomycetes</taxon>
        <taxon>Kineosporiales</taxon>
        <taxon>Kineosporiaceae</taxon>
        <taxon>Kineosporia</taxon>
    </lineage>
</organism>
<evidence type="ECO:0000313" key="2">
    <source>
        <dbReference type="EMBL" id="MDP9829504.1"/>
    </source>
</evidence>
<name>A0ABT9P9X9_9ACTN</name>
<dbReference type="Proteomes" id="UP001235712">
    <property type="component" value="Unassembled WGS sequence"/>
</dbReference>
<reference evidence="2 3" key="1">
    <citation type="submission" date="2023-07" db="EMBL/GenBank/DDBJ databases">
        <title>Sequencing the genomes of 1000 actinobacteria strains.</title>
        <authorList>
            <person name="Klenk H.-P."/>
        </authorList>
    </citation>
    <scope>NUCLEOTIDE SEQUENCE [LARGE SCALE GENOMIC DNA]</scope>
    <source>
        <strain evidence="2 3">DSM 44388</strain>
    </source>
</reference>